<keyword evidence="2 5" id="KW-0646">Protease inhibitor</keyword>
<evidence type="ECO:0000256" key="1">
    <source>
        <dbReference type="ARBA" id="ARBA00008506"/>
    </source>
</evidence>
<dbReference type="InterPro" id="IPR000877">
    <property type="entry name" value="Prot_inh_BBI"/>
</dbReference>
<dbReference type="SMART" id="SM00269">
    <property type="entry name" value="BowB"/>
    <property type="match status" value="1"/>
</dbReference>
<gene>
    <name evidence="8" type="ORF">NCGR_LOCUS24011</name>
</gene>
<dbReference type="OrthoDB" id="668211at2759"/>
<keyword evidence="3 5" id="KW-0722">Serine protease inhibitor</keyword>
<dbReference type="Gene3D" id="2.10.69.10">
    <property type="entry name" value="Cysteine Protease (Bromelain) Inhibitor, subunit H"/>
    <property type="match status" value="1"/>
</dbReference>
<dbReference type="Pfam" id="PF00228">
    <property type="entry name" value="Bowman-Birk_leg"/>
    <property type="match status" value="1"/>
</dbReference>
<proteinExistence type="inferred from homology"/>
<feature type="signal peptide" evidence="6">
    <location>
        <begin position="1"/>
        <end position="24"/>
    </location>
</feature>
<feature type="domain" description="Bowman-Birk serine protease inhibitors family" evidence="7">
    <location>
        <begin position="43"/>
        <end position="104"/>
    </location>
</feature>
<evidence type="ECO:0000256" key="5">
    <source>
        <dbReference type="RuleBase" id="RU003856"/>
    </source>
</evidence>
<evidence type="ECO:0000313" key="9">
    <source>
        <dbReference type="Proteomes" id="UP000604825"/>
    </source>
</evidence>
<evidence type="ECO:0000313" key="8">
    <source>
        <dbReference type="EMBL" id="CAD6235944.1"/>
    </source>
</evidence>
<evidence type="ECO:0000256" key="6">
    <source>
        <dbReference type="SAM" id="SignalP"/>
    </source>
</evidence>
<name>A0A811P266_9POAL</name>
<accession>A0A811P266</accession>
<keyword evidence="4" id="KW-1015">Disulfide bond</keyword>
<dbReference type="GO" id="GO:0005576">
    <property type="term" value="C:extracellular region"/>
    <property type="evidence" value="ECO:0007669"/>
    <property type="project" value="InterPro"/>
</dbReference>
<dbReference type="PANTHER" id="PTHR33479">
    <property type="entry name" value="BOWMAN-BIRK TYPE BRAN TRYPSIN INHIBITOR"/>
    <property type="match status" value="1"/>
</dbReference>
<sequence length="111" mass="12106">MRPQVLFVTLAVLGVLAALPLSKAGKEEGGTLAKKNANQAWPCCDKCGLCLLSFPPQCNCLDFSQGGCHPACRNCLMFTTSGSVREPPVYRCADFLYNYCERRCTPEPDVV</sequence>
<feature type="chain" id="PRO_5032268941" description="Bowman-Birk serine protease inhibitors family domain-containing protein" evidence="6">
    <location>
        <begin position="25"/>
        <end position="111"/>
    </location>
</feature>
<evidence type="ECO:0000256" key="2">
    <source>
        <dbReference type="ARBA" id="ARBA00022690"/>
    </source>
</evidence>
<dbReference type="InterPro" id="IPR035995">
    <property type="entry name" value="Bowman-Birk_prot_inh"/>
</dbReference>
<keyword evidence="6" id="KW-0732">Signal</keyword>
<dbReference type="SUPFAM" id="SSF57247">
    <property type="entry name" value="Bowman-Birk inhibitor, BBI"/>
    <property type="match status" value="1"/>
</dbReference>
<evidence type="ECO:0000256" key="3">
    <source>
        <dbReference type="ARBA" id="ARBA00022900"/>
    </source>
</evidence>
<evidence type="ECO:0000259" key="7">
    <source>
        <dbReference type="SMART" id="SM00269"/>
    </source>
</evidence>
<protein>
    <recommendedName>
        <fullName evidence="7">Bowman-Birk serine protease inhibitors family domain-containing protein</fullName>
    </recommendedName>
</protein>
<dbReference type="Proteomes" id="UP000604825">
    <property type="component" value="Unassembled WGS sequence"/>
</dbReference>
<comment type="similarity">
    <text evidence="1 5">Belongs to the Bowman-Birk serine protease inhibitor family.</text>
</comment>
<dbReference type="EMBL" id="CAJGYO010000006">
    <property type="protein sequence ID" value="CAD6235944.1"/>
    <property type="molecule type" value="Genomic_DNA"/>
</dbReference>
<keyword evidence="9" id="KW-1185">Reference proteome</keyword>
<dbReference type="PANTHER" id="PTHR33479:SF8">
    <property type="entry name" value="BOWMAN-BIRK TYPE TRYPSIN INHIBITOR"/>
    <property type="match status" value="1"/>
</dbReference>
<organism evidence="8 9">
    <name type="scientific">Miscanthus lutarioriparius</name>
    <dbReference type="NCBI Taxonomy" id="422564"/>
    <lineage>
        <taxon>Eukaryota</taxon>
        <taxon>Viridiplantae</taxon>
        <taxon>Streptophyta</taxon>
        <taxon>Embryophyta</taxon>
        <taxon>Tracheophyta</taxon>
        <taxon>Spermatophyta</taxon>
        <taxon>Magnoliopsida</taxon>
        <taxon>Liliopsida</taxon>
        <taxon>Poales</taxon>
        <taxon>Poaceae</taxon>
        <taxon>PACMAD clade</taxon>
        <taxon>Panicoideae</taxon>
        <taxon>Andropogonodae</taxon>
        <taxon>Andropogoneae</taxon>
        <taxon>Saccharinae</taxon>
        <taxon>Miscanthus</taxon>
    </lineage>
</organism>
<dbReference type="GO" id="GO:0004867">
    <property type="term" value="F:serine-type endopeptidase inhibitor activity"/>
    <property type="evidence" value="ECO:0007669"/>
    <property type="project" value="UniProtKB-KW"/>
</dbReference>
<evidence type="ECO:0000256" key="4">
    <source>
        <dbReference type="ARBA" id="ARBA00023157"/>
    </source>
</evidence>
<dbReference type="AlphaFoldDB" id="A0A811P266"/>
<comment type="caution">
    <text evidence="8">The sequence shown here is derived from an EMBL/GenBank/DDBJ whole genome shotgun (WGS) entry which is preliminary data.</text>
</comment>
<reference evidence="8" key="1">
    <citation type="submission" date="2020-10" db="EMBL/GenBank/DDBJ databases">
        <authorList>
            <person name="Han B."/>
            <person name="Lu T."/>
            <person name="Zhao Q."/>
            <person name="Huang X."/>
            <person name="Zhao Y."/>
        </authorList>
    </citation>
    <scope>NUCLEOTIDE SEQUENCE</scope>
</reference>